<dbReference type="Proteomes" id="UP000061348">
    <property type="component" value="Unassembled WGS sequence"/>
</dbReference>
<sequence length="231" mass="24426">MAQVDINGPVGHRHEVGNAAITVHHQAQGRGLHPAYREYALVTGLAPQQGKQAAHVHTYQPVGARAPQGRVIQAEGFCTGFERRQGLANGGVVECRQPQPLDRPAVAAVFHQFTGDHLAFTVGVGGDHQFLGFPQQALDGLVLAGGLGLDQHFPFIRDDRQVSQHPAFVFGVVGVGRGGFQQVADTPGDRDPITQPAPIAAAAGAEHGRDILGLGGFFTEVQPHGHHIRSG</sequence>
<accession>A0A109LGY6</accession>
<evidence type="ECO:0000313" key="2">
    <source>
        <dbReference type="Proteomes" id="UP000061348"/>
    </source>
</evidence>
<proteinExistence type="predicted"/>
<dbReference type="PATRIC" id="fig|294.194.peg.2882"/>
<protein>
    <submittedName>
        <fullName evidence="1">Uncharacterized protein</fullName>
    </submittedName>
</protein>
<evidence type="ECO:0000313" key="1">
    <source>
        <dbReference type="EMBL" id="KWV87667.1"/>
    </source>
</evidence>
<gene>
    <name evidence="1" type="ORF">PFLmoz3_02604</name>
</gene>
<dbReference type="EMBL" id="LCYA01000067">
    <property type="protein sequence ID" value="KWV87667.1"/>
    <property type="molecule type" value="Genomic_DNA"/>
</dbReference>
<comment type="caution">
    <text evidence="1">The sequence shown here is derived from an EMBL/GenBank/DDBJ whole genome shotgun (WGS) entry which is preliminary data.</text>
</comment>
<dbReference type="AlphaFoldDB" id="A0A109LGY6"/>
<name>A0A109LGY6_PSEFL</name>
<reference evidence="1 2" key="1">
    <citation type="submission" date="2015-05" db="EMBL/GenBank/DDBJ databases">
        <title>A genomic and transcriptomic approach to investigate the blue pigment phenotype in Pseudomonas fluorescens.</title>
        <authorList>
            <person name="Andreani N.A."/>
            <person name="Cardazzo B."/>
        </authorList>
    </citation>
    <scope>NUCLEOTIDE SEQUENCE [LARGE SCALE GENOMIC DNA]</scope>
    <source>
        <strain evidence="1 2">Ps_22</strain>
    </source>
</reference>
<organism evidence="1 2">
    <name type="scientific">Pseudomonas fluorescens</name>
    <dbReference type="NCBI Taxonomy" id="294"/>
    <lineage>
        <taxon>Bacteria</taxon>
        <taxon>Pseudomonadati</taxon>
        <taxon>Pseudomonadota</taxon>
        <taxon>Gammaproteobacteria</taxon>
        <taxon>Pseudomonadales</taxon>
        <taxon>Pseudomonadaceae</taxon>
        <taxon>Pseudomonas</taxon>
    </lineage>
</organism>